<protein>
    <recommendedName>
        <fullName evidence="3">DUF403 domain-containing protein</fullName>
    </recommendedName>
</protein>
<evidence type="ECO:0000313" key="2">
    <source>
        <dbReference type="Proteomes" id="UP001201873"/>
    </source>
</evidence>
<accession>A0ABT0K3C1</accession>
<sequence length="293" mass="32462">MEAVWNGILTCDYERTRPQASRLEWDLYTTSLTSWPTILMDDPRPYGRLRRAGIVDIPEPAHRDLTSAWHRLLASLRYTDHLIARTTRHRTVARAALDRVDDARQRQDVDDLTRALAAATAAFIRVNATHIVNWLLPEQRWERLLTDLFGSSDTALTCLSALQLPASPGHILATYLQPRHPPVATAASGVVATARPPASADRPADPLARRTRAASRREAWTTAALLAAAGTDTVVTEVRALSRLLGWAADSEERRNELRGRLLAAADTWCDLTNADRNQITAADLLGEPDDLC</sequence>
<organism evidence="1 2">
    <name type="scientific">Frankia umida</name>
    <dbReference type="NCBI Taxonomy" id="573489"/>
    <lineage>
        <taxon>Bacteria</taxon>
        <taxon>Bacillati</taxon>
        <taxon>Actinomycetota</taxon>
        <taxon>Actinomycetes</taxon>
        <taxon>Frankiales</taxon>
        <taxon>Frankiaceae</taxon>
        <taxon>Frankia</taxon>
    </lineage>
</organism>
<dbReference type="EMBL" id="JALKFT010000030">
    <property type="protein sequence ID" value="MCK9878280.1"/>
    <property type="molecule type" value="Genomic_DNA"/>
</dbReference>
<name>A0ABT0K3C1_9ACTN</name>
<evidence type="ECO:0008006" key="3">
    <source>
        <dbReference type="Google" id="ProtNLM"/>
    </source>
</evidence>
<proteinExistence type="predicted"/>
<keyword evidence="2" id="KW-1185">Reference proteome</keyword>
<reference evidence="1 2" key="1">
    <citation type="submission" date="2022-04" db="EMBL/GenBank/DDBJ databases">
        <title>Genome diversity in the genus Frankia.</title>
        <authorList>
            <person name="Carlos-Shanley C."/>
            <person name="Hahn D."/>
        </authorList>
    </citation>
    <scope>NUCLEOTIDE SEQUENCE [LARGE SCALE GENOMIC DNA]</scope>
    <source>
        <strain evidence="1 2">Ag45/Mut15</strain>
    </source>
</reference>
<evidence type="ECO:0000313" key="1">
    <source>
        <dbReference type="EMBL" id="MCK9878280.1"/>
    </source>
</evidence>
<gene>
    <name evidence="1" type="ORF">MXD59_21325</name>
</gene>
<dbReference type="Proteomes" id="UP001201873">
    <property type="component" value="Unassembled WGS sequence"/>
</dbReference>
<dbReference type="RefSeq" id="WP_248826407.1">
    <property type="nucleotide sequence ID" value="NZ_JALKFT010000030.1"/>
</dbReference>
<comment type="caution">
    <text evidence="1">The sequence shown here is derived from an EMBL/GenBank/DDBJ whole genome shotgun (WGS) entry which is preliminary data.</text>
</comment>